<dbReference type="Proteomes" id="UP000828390">
    <property type="component" value="Unassembled WGS sequence"/>
</dbReference>
<feature type="compositionally biased region" description="Polar residues" evidence="1">
    <location>
        <begin position="55"/>
        <end position="68"/>
    </location>
</feature>
<name>A0A9D4JEM7_DREPO</name>
<evidence type="ECO:0000313" key="2">
    <source>
        <dbReference type="EMBL" id="KAH3804982.1"/>
    </source>
</evidence>
<dbReference type="OrthoDB" id="6063099at2759"/>
<evidence type="ECO:0000313" key="3">
    <source>
        <dbReference type="Proteomes" id="UP000828390"/>
    </source>
</evidence>
<reference evidence="2" key="1">
    <citation type="journal article" date="2019" name="bioRxiv">
        <title>The Genome of the Zebra Mussel, Dreissena polymorpha: A Resource for Invasive Species Research.</title>
        <authorList>
            <person name="McCartney M.A."/>
            <person name="Auch B."/>
            <person name="Kono T."/>
            <person name="Mallez S."/>
            <person name="Zhang Y."/>
            <person name="Obille A."/>
            <person name="Becker A."/>
            <person name="Abrahante J.E."/>
            <person name="Garbe J."/>
            <person name="Badalamenti J.P."/>
            <person name="Herman A."/>
            <person name="Mangelson H."/>
            <person name="Liachko I."/>
            <person name="Sullivan S."/>
            <person name="Sone E.D."/>
            <person name="Koren S."/>
            <person name="Silverstein K.A.T."/>
            <person name="Beckman K.B."/>
            <person name="Gohl D.M."/>
        </authorList>
    </citation>
    <scope>NUCLEOTIDE SEQUENCE</scope>
    <source>
        <strain evidence="2">Duluth1</strain>
        <tissue evidence="2">Whole animal</tissue>
    </source>
</reference>
<proteinExistence type="predicted"/>
<reference evidence="2" key="2">
    <citation type="submission" date="2020-11" db="EMBL/GenBank/DDBJ databases">
        <authorList>
            <person name="McCartney M.A."/>
            <person name="Auch B."/>
            <person name="Kono T."/>
            <person name="Mallez S."/>
            <person name="Becker A."/>
            <person name="Gohl D.M."/>
            <person name="Silverstein K.A.T."/>
            <person name="Koren S."/>
            <person name="Bechman K.B."/>
            <person name="Herman A."/>
            <person name="Abrahante J.E."/>
            <person name="Garbe J."/>
        </authorList>
    </citation>
    <scope>NUCLEOTIDE SEQUENCE</scope>
    <source>
        <strain evidence="2">Duluth1</strain>
        <tissue evidence="2">Whole animal</tissue>
    </source>
</reference>
<feature type="region of interest" description="Disordered" evidence="1">
    <location>
        <begin position="1"/>
        <end position="70"/>
    </location>
</feature>
<gene>
    <name evidence="2" type="ORF">DPMN_133274</name>
</gene>
<dbReference type="EMBL" id="JAIWYP010000006">
    <property type="protein sequence ID" value="KAH3804982.1"/>
    <property type="molecule type" value="Genomic_DNA"/>
</dbReference>
<sequence length="322" mass="35339">MHGDDVAGKQHDESEHKHDHSHDGDARETGVPGMHEVIHKGMHGQDPMPVHEWDTSTNGDKVTQQEPSSGEKLMHGVLMHGDADFTHKSNEEVHASISSDENGGAAKPSLGEDLMHGVLMHGDSAHAHAHGGSDDVSDGSKTIGPDSAGLHGILMHGDSSIGHDHTEEDSKSKQEVFWDVRLIASMGLDEDLMKVIDLKKIIEKDQKEYADWILKNPQYQGEQMMGSSNAEVTDSVLKDIELMKKRYLEKNNLKLEEDVKGTKDIPFTAEDANAVLGEMGGHGKALEGEDMTHNLELLGSTEPLNARHKVKLELLKHHSDEK</sequence>
<keyword evidence="3" id="KW-1185">Reference proteome</keyword>
<organism evidence="2 3">
    <name type="scientific">Dreissena polymorpha</name>
    <name type="common">Zebra mussel</name>
    <name type="synonym">Mytilus polymorpha</name>
    <dbReference type="NCBI Taxonomy" id="45954"/>
    <lineage>
        <taxon>Eukaryota</taxon>
        <taxon>Metazoa</taxon>
        <taxon>Spiralia</taxon>
        <taxon>Lophotrochozoa</taxon>
        <taxon>Mollusca</taxon>
        <taxon>Bivalvia</taxon>
        <taxon>Autobranchia</taxon>
        <taxon>Heteroconchia</taxon>
        <taxon>Euheterodonta</taxon>
        <taxon>Imparidentia</taxon>
        <taxon>Neoheterodontei</taxon>
        <taxon>Myida</taxon>
        <taxon>Dreissenoidea</taxon>
        <taxon>Dreissenidae</taxon>
        <taxon>Dreissena</taxon>
    </lineage>
</organism>
<feature type="compositionally biased region" description="Basic and acidic residues" evidence="1">
    <location>
        <begin position="1"/>
        <end position="28"/>
    </location>
</feature>
<comment type="caution">
    <text evidence="2">The sequence shown here is derived from an EMBL/GenBank/DDBJ whole genome shotgun (WGS) entry which is preliminary data.</text>
</comment>
<evidence type="ECO:0000256" key="1">
    <source>
        <dbReference type="SAM" id="MobiDB-lite"/>
    </source>
</evidence>
<accession>A0A9D4JEM7</accession>
<protein>
    <submittedName>
        <fullName evidence="2">Uncharacterized protein</fullName>
    </submittedName>
</protein>
<dbReference type="AlphaFoldDB" id="A0A9D4JEM7"/>
<feature type="region of interest" description="Disordered" evidence="1">
    <location>
        <begin position="124"/>
        <end position="172"/>
    </location>
</feature>
<feature type="compositionally biased region" description="Basic and acidic residues" evidence="1">
    <location>
        <begin position="161"/>
        <end position="172"/>
    </location>
</feature>